<dbReference type="STRING" id="945553.A0A0D2P9K7"/>
<feature type="region of interest" description="Disordered" evidence="1">
    <location>
        <begin position="426"/>
        <end position="515"/>
    </location>
</feature>
<dbReference type="EMBL" id="KN817523">
    <property type="protein sequence ID" value="KJA27599.1"/>
    <property type="molecule type" value="Genomic_DNA"/>
</dbReference>
<keyword evidence="2" id="KW-1133">Transmembrane helix</keyword>
<dbReference type="Gene3D" id="2.60.120.260">
    <property type="entry name" value="Galactose-binding domain-like"/>
    <property type="match status" value="1"/>
</dbReference>
<feature type="region of interest" description="Disordered" evidence="1">
    <location>
        <begin position="925"/>
        <end position="1208"/>
    </location>
</feature>
<name>A0A0D2P9K7_HYPSF</name>
<feature type="compositionally biased region" description="Low complexity" evidence="1">
    <location>
        <begin position="444"/>
        <end position="456"/>
    </location>
</feature>
<proteinExistence type="predicted"/>
<feature type="compositionally biased region" description="Polar residues" evidence="1">
    <location>
        <begin position="749"/>
        <end position="762"/>
    </location>
</feature>
<organism evidence="3 4">
    <name type="scientific">Hypholoma sublateritium (strain FD-334 SS-4)</name>
    <dbReference type="NCBI Taxonomy" id="945553"/>
    <lineage>
        <taxon>Eukaryota</taxon>
        <taxon>Fungi</taxon>
        <taxon>Dikarya</taxon>
        <taxon>Basidiomycota</taxon>
        <taxon>Agaricomycotina</taxon>
        <taxon>Agaricomycetes</taxon>
        <taxon>Agaricomycetidae</taxon>
        <taxon>Agaricales</taxon>
        <taxon>Agaricineae</taxon>
        <taxon>Strophariaceae</taxon>
        <taxon>Hypholoma</taxon>
    </lineage>
</organism>
<feature type="compositionally biased region" description="Polar residues" evidence="1">
    <location>
        <begin position="1174"/>
        <end position="1187"/>
    </location>
</feature>
<feature type="compositionally biased region" description="Polar residues" evidence="1">
    <location>
        <begin position="1197"/>
        <end position="1208"/>
    </location>
</feature>
<evidence type="ECO:0000313" key="3">
    <source>
        <dbReference type="EMBL" id="KJA27599.1"/>
    </source>
</evidence>
<feature type="compositionally biased region" description="Basic and acidic residues" evidence="1">
    <location>
        <begin position="1102"/>
        <end position="1115"/>
    </location>
</feature>
<sequence>METLVTFSVDDTSPAVTYSPFRDTFSTPNLIGGWNPYFSNSGFATSQGAVGVGTSLHITSLDGAALQIQWQGTGITLMGNATQANYSITLDGQLLSSPTTADNVLADIQSLNDTLHTVQLTAQISQSQNPPNSSMLVFDQAILFSSPLSVANNMTFQNQTIDDQDINFRGRWSIASPNAGVEFHTTTTVGDVAMTTFNGTTFLVLGQTSPNSGNYSVQLDNTTTQFNARSSFTQSDSLLFFATDLDPTVLHTVTINNTDGSDLSLLIDGFKSIVESPSTSTAAPTSSATAQPVTVSGVGASAFSEGTIAAFALAGILAFILISGILFFFLVYRPRRRRRQRVWAGALGDKHPPSPKEEEAAAGVLDIAPTGFDDGSDEGGDEAGSGHSPKGPAPRRWSALSGFQRWRREAVRGSLGGMSLGIRFRHSDSAPARSPVSNADSGRPSSAPTSLPSSTESAKRARAKRKGKARHVSGMSWTPSFTLDLPMPRPRWSQQRQLSTVPQEADPGVSGGGRVISLDDILPELPSRRSLAAQLGLEPPSYAASVSPHNSLNGSHSSPSSLIPSGPRSVSENSPAAHHIALAGAEAFARPHQYGGRSNEETHAFLLHEGTPETGISGGVSTTPVGAAQHVVATSPTRPLPSTTQFQLRARAPTPPAGDVLAFAAVTPTHNLSRKIIAPHLIDTSLEATATDLDDPSIEEPHIMREVLRGLSPRTSRALPIPPPPPRRSIMPAPHALIIESAGVRAPQNADTVLSSPESAASPTRRLLPQPDANARSSRWFSDVLRSPPKPLPRTPSSDDEDSALAEVRDSTFLDVRETSPFRIDFGGASTATSLRALPPSGGGSSSDDAPSHAGGASSDGSVSEPTFYTTAAEDNYKPARNTFGAASTVLERIPSTSDRSVGSGGPLFRASEFVQGSSRLPFRLTSVSFQAPPPTPTDDPSPATSDGVTSFLDFTNSRQSSLSVPSEKSKKNKRARELPAPPVQLELRSRWSNTTVPSVATGPPEAGAGPTGSGAHESTGESAGESQALVAPRASLGTGASPVSMRLSIPPSPYLAAEGGALSHSQRSSSNAPTGESLHVHPVLEDFESPTDSLPISTSEIRFRHPSDSEEGHQARRGLPLPDLRRPNRSSMPDMAEEYRPRPFDPSVLVNRVLGLSSPTSSTTPRPNHSRTQSNLAISSTRTSPFPASPRHDSSNEQLSNNRPGQS</sequence>
<feature type="compositionally biased region" description="Polar residues" evidence="1">
    <location>
        <begin position="1064"/>
        <end position="1075"/>
    </location>
</feature>
<feature type="region of interest" description="Disordered" evidence="1">
    <location>
        <begin position="367"/>
        <end position="397"/>
    </location>
</feature>
<keyword evidence="2" id="KW-0472">Membrane</keyword>
<feature type="region of interest" description="Disordered" evidence="1">
    <location>
        <begin position="542"/>
        <end position="575"/>
    </location>
</feature>
<feature type="compositionally biased region" description="Low complexity" evidence="1">
    <location>
        <begin position="547"/>
        <end position="569"/>
    </location>
</feature>
<evidence type="ECO:0000313" key="4">
    <source>
        <dbReference type="Proteomes" id="UP000054270"/>
    </source>
</evidence>
<gene>
    <name evidence="3" type="ORF">HYPSUDRAFT_51655</name>
</gene>
<dbReference type="OMA" id="FYHSWKC"/>
<dbReference type="OrthoDB" id="2576334at2759"/>
<feature type="compositionally biased region" description="Basic residues" evidence="1">
    <location>
        <begin position="460"/>
        <end position="471"/>
    </location>
</feature>
<feature type="compositionally biased region" description="Polar residues" evidence="1">
    <location>
        <begin position="953"/>
        <end position="967"/>
    </location>
</feature>
<evidence type="ECO:0000256" key="2">
    <source>
        <dbReference type="SAM" id="Phobius"/>
    </source>
</evidence>
<dbReference type="Proteomes" id="UP000054270">
    <property type="component" value="Unassembled WGS sequence"/>
</dbReference>
<reference evidence="4" key="1">
    <citation type="submission" date="2014-04" db="EMBL/GenBank/DDBJ databases">
        <title>Evolutionary Origins and Diversification of the Mycorrhizal Mutualists.</title>
        <authorList>
            <consortium name="DOE Joint Genome Institute"/>
            <consortium name="Mycorrhizal Genomics Consortium"/>
            <person name="Kohler A."/>
            <person name="Kuo A."/>
            <person name="Nagy L.G."/>
            <person name="Floudas D."/>
            <person name="Copeland A."/>
            <person name="Barry K.W."/>
            <person name="Cichocki N."/>
            <person name="Veneault-Fourrey C."/>
            <person name="LaButti K."/>
            <person name="Lindquist E.A."/>
            <person name="Lipzen A."/>
            <person name="Lundell T."/>
            <person name="Morin E."/>
            <person name="Murat C."/>
            <person name="Riley R."/>
            <person name="Ohm R."/>
            <person name="Sun H."/>
            <person name="Tunlid A."/>
            <person name="Henrissat B."/>
            <person name="Grigoriev I.V."/>
            <person name="Hibbett D.S."/>
            <person name="Martin F."/>
        </authorList>
    </citation>
    <scope>NUCLEOTIDE SEQUENCE [LARGE SCALE GENOMIC DNA]</scope>
    <source>
        <strain evidence="4">FD-334 SS-4</strain>
    </source>
</reference>
<feature type="region of interest" description="Disordered" evidence="1">
    <location>
        <begin position="746"/>
        <end position="805"/>
    </location>
</feature>
<feature type="compositionally biased region" description="Polar residues" evidence="1">
    <location>
        <begin position="492"/>
        <end position="502"/>
    </location>
</feature>
<accession>A0A0D2P9K7</accession>
<keyword evidence="2" id="KW-0812">Transmembrane</keyword>
<feature type="compositionally biased region" description="Low complexity" evidence="1">
    <location>
        <begin position="846"/>
        <end position="862"/>
    </location>
</feature>
<protein>
    <submittedName>
        <fullName evidence="3">Uncharacterized protein</fullName>
    </submittedName>
</protein>
<feature type="region of interest" description="Disordered" evidence="1">
    <location>
        <begin position="833"/>
        <end position="866"/>
    </location>
</feature>
<keyword evidence="4" id="KW-1185">Reference proteome</keyword>
<dbReference type="AlphaFoldDB" id="A0A0D2P9K7"/>
<feature type="transmembrane region" description="Helical" evidence="2">
    <location>
        <begin position="308"/>
        <end position="332"/>
    </location>
</feature>
<feature type="compositionally biased region" description="Polar residues" evidence="1">
    <location>
        <begin position="1091"/>
        <end position="1101"/>
    </location>
</feature>
<evidence type="ECO:0000256" key="1">
    <source>
        <dbReference type="SAM" id="MobiDB-lite"/>
    </source>
</evidence>
<feature type="compositionally biased region" description="Low complexity" evidence="1">
    <location>
        <begin position="1158"/>
        <end position="1173"/>
    </location>
</feature>